<gene>
    <name evidence="1" type="ORF">METZ01_LOCUS200778</name>
</gene>
<proteinExistence type="predicted"/>
<dbReference type="EMBL" id="UINC01043624">
    <property type="protein sequence ID" value="SVB47924.1"/>
    <property type="molecule type" value="Genomic_DNA"/>
</dbReference>
<reference evidence="1" key="1">
    <citation type="submission" date="2018-05" db="EMBL/GenBank/DDBJ databases">
        <authorList>
            <person name="Lanie J.A."/>
            <person name="Ng W.-L."/>
            <person name="Kazmierczak K.M."/>
            <person name="Andrzejewski T.M."/>
            <person name="Davidsen T.M."/>
            <person name="Wayne K.J."/>
            <person name="Tettelin H."/>
            <person name="Glass J.I."/>
            <person name="Rusch D."/>
            <person name="Podicherti R."/>
            <person name="Tsui H.-C.T."/>
            <person name="Winkler M.E."/>
        </authorList>
    </citation>
    <scope>NUCLEOTIDE SEQUENCE</scope>
</reference>
<dbReference type="AlphaFoldDB" id="A0A382ED02"/>
<organism evidence="1">
    <name type="scientific">marine metagenome</name>
    <dbReference type="NCBI Taxonomy" id="408172"/>
    <lineage>
        <taxon>unclassified sequences</taxon>
        <taxon>metagenomes</taxon>
        <taxon>ecological metagenomes</taxon>
    </lineage>
</organism>
<name>A0A382ED02_9ZZZZ</name>
<accession>A0A382ED02</accession>
<evidence type="ECO:0000313" key="1">
    <source>
        <dbReference type="EMBL" id="SVB47924.1"/>
    </source>
</evidence>
<sequence length="80" mass="8833">VFLVFIGYLSFTMIWTGSKFECEICVEYNGVRSCQEVEGMAKQDTIMTGMSTACAAVTNGRTESIDCSMTQPVKVQCKDI</sequence>
<protein>
    <submittedName>
        <fullName evidence="1">Uncharacterized protein</fullName>
    </submittedName>
</protein>
<feature type="non-terminal residue" evidence="1">
    <location>
        <position position="1"/>
    </location>
</feature>